<dbReference type="PROSITE" id="PS50850">
    <property type="entry name" value="MFS"/>
    <property type="match status" value="1"/>
</dbReference>
<evidence type="ECO:0000259" key="6">
    <source>
        <dbReference type="PROSITE" id="PS50850"/>
    </source>
</evidence>
<evidence type="ECO:0000313" key="7">
    <source>
        <dbReference type="EMBL" id="GGX65675.1"/>
    </source>
</evidence>
<reference evidence="8" key="1">
    <citation type="journal article" date="2019" name="Int. J. Syst. Evol. Microbiol.">
        <title>The Global Catalogue of Microorganisms (GCM) 10K type strain sequencing project: providing services to taxonomists for standard genome sequencing and annotation.</title>
        <authorList>
            <consortium name="The Broad Institute Genomics Platform"/>
            <consortium name="The Broad Institute Genome Sequencing Center for Infectious Disease"/>
            <person name="Wu L."/>
            <person name="Ma J."/>
        </authorList>
    </citation>
    <scope>NUCLEOTIDE SEQUENCE [LARGE SCALE GENOMIC DNA]</scope>
    <source>
        <strain evidence="8">JCM 4586</strain>
    </source>
</reference>
<feature type="transmembrane region" description="Helical" evidence="5">
    <location>
        <begin position="245"/>
        <end position="264"/>
    </location>
</feature>
<name>A0ABQ2Y5Q1_9ACTN</name>
<feature type="transmembrane region" description="Helical" evidence="5">
    <location>
        <begin position="209"/>
        <end position="233"/>
    </location>
</feature>
<dbReference type="InterPro" id="IPR036259">
    <property type="entry name" value="MFS_trans_sf"/>
</dbReference>
<dbReference type="Proteomes" id="UP000659223">
    <property type="component" value="Unassembled WGS sequence"/>
</dbReference>
<keyword evidence="2 5" id="KW-0812">Transmembrane</keyword>
<protein>
    <submittedName>
        <fullName evidence="7">MFS transporter</fullName>
    </submittedName>
</protein>
<feature type="transmembrane region" description="Helical" evidence="5">
    <location>
        <begin position="276"/>
        <end position="295"/>
    </location>
</feature>
<feature type="transmembrane region" description="Helical" evidence="5">
    <location>
        <begin position="12"/>
        <end position="37"/>
    </location>
</feature>
<feature type="transmembrane region" description="Helical" evidence="5">
    <location>
        <begin position="301"/>
        <end position="320"/>
    </location>
</feature>
<dbReference type="InterPro" id="IPR011701">
    <property type="entry name" value="MFS"/>
</dbReference>
<evidence type="ECO:0000256" key="1">
    <source>
        <dbReference type="ARBA" id="ARBA00004651"/>
    </source>
</evidence>
<dbReference type="InterPro" id="IPR020846">
    <property type="entry name" value="MFS_dom"/>
</dbReference>
<organism evidence="7 8">
    <name type="scientific">Streptomyces hiroshimensis</name>
    <dbReference type="NCBI Taxonomy" id="66424"/>
    <lineage>
        <taxon>Bacteria</taxon>
        <taxon>Bacillati</taxon>
        <taxon>Actinomycetota</taxon>
        <taxon>Actinomycetes</taxon>
        <taxon>Kitasatosporales</taxon>
        <taxon>Streptomycetaceae</taxon>
        <taxon>Streptomyces</taxon>
    </lineage>
</organism>
<dbReference type="Pfam" id="PF07690">
    <property type="entry name" value="MFS_1"/>
    <property type="match status" value="1"/>
</dbReference>
<dbReference type="Gene3D" id="1.20.1250.20">
    <property type="entry name" value="MFS general substrate transporter like domains"/>
    <property type="match status" value="1"/>
</dbReference>
<keyword evidence="3 5" id="KW-1133">Transmembrane helix</keyword>
<dbReference type="SUPFAM" id="SSF103473">
    <property type="entry name" value="MFS general substrate transporter"/>
    <property type="match status" value="1"/>
</dbReference>
<evidence type="ECO:0000256" key="5">
    <source>
        <dbReference type="SAM" id="Phobius"/>
    </source>
</evidence>
<comment type="subcellular location">
    <subcellularLocation>
        <location evidence="1">Cell membrane</location>
        <topology evidence="1">Multi-pass membrane protein</topology>
    </subcellularLocation>
</comment>
<dbReference type="RefSeq" id="WP_190020150.1">
    <property type="nucleotide sequence ID" value="NZ_BMUT01000001.1"/>
</dbReference>
<proteinExistence type="predicted"/>
<feature type="domain" description="Major facilitator superfamily (MFS) profile" evidence="6">
    <location>
        <begin position="208"/>
        <end position="401"/>
    </location>
</feature>
<keyword evidence="8" id="KW-1185">Reference proteome</keyword>
<keyword evidence="4 5" id="KW-0472">Membrane</keyword>
<feature type="transmembrane region" description="Helical" evidence="5">
    <location>
        <begin position="361"/>
        <end position="380"/>
    </location>
</feature>
<sequence length="401" mass="39712">MSYADLLRGPHVTRLLLGTLVGRLPSAMASVAVPLALRQAGASYGFVGVAVGVFAIASAIGGPLLGRLVDRAGQPLVLLPTSLVAAVGFAVVATAPGSRTAVLAGAALAGAATPPLEPCLRALWPDIVAPGKLEAAYALDSASQELVFVGGPLVVAGGVAVASPSAALWAGALLGIAGVLVVAGAPPVRAWKAPARAADWLGPLRSRGLVVLLTGLTGAGIAIGTLNVLVVSYAEEHRLPGGAPALLALNALGALTGGLAYGAVRHWRVAPPRRTLLLMLGLTAGYGLLCLLPAPPLMACLMIFTGLFLAPVLTVVFVLVGELAPAGTVTEAFAWLVTLMTAGVALGSAVAGTVLETAGPTWAASSGVAGLAVGALVILAGQAHLVPAAREETEEAPARAV</sequence>
<feature type="transmembrane region" description="Helical" evidence="5">
    <location>
        <begin position="77"/>
        <end position="95"/>
    </location>
</feature>
<dbReference type="EMBL" id="BMUT01000001">
    <property type="protein sequence ID" value="GGX65675.1"/>
    <property type="molecule type" value="Genomic_DNA"/>
</dbReference>
<dbReference type="PANTHER" id="PTHR23542:SF1">
    <property type="entry name" value="MAJOR FACILITATOR SUPERFAMILY (MFS) PROFILE DOMAIN-CONTAINING PROTEIN"/>
    <property type="match status" value="1"/>
</dbReference>
<feature type="transmembrane region" description="Helical" evidence="5">
    <location>
        <begin position="332"/>
        <end position="355"/>
    </location>
</feature>
<evidence type="ECO:0000256" key="3">
    <source>
        <dbReference type="ARBA" id="ARBA00022989"/>
    </source>
</evidence>
<evidence type="ECO:0000256" key="2">
    <source>
        <dbReference type="ARBA" id="ARBA00022692"/>
    </source>
</evidence>
<accession>A0ABQ2Y5Q1</accession>
<gene>
    <name evidence="7" type="ORF">GCM10010324_08380</name>
</gene>
<evidence type="ECO:0000313" key="8">
    <source>
        <dbReference type="Proteomes" id="UP000659223"/>
    </source>
</evidence>
<comment type="caution">
    <text evidence="7">The sequence shown here is derived from an EMBL/GenBank/DDBJ whole genome shotgun (WGS) entry which is preliminary data.</text>
</comment>
<dbReference type="PANTHER" id="PTHR23542">
    <property type="match status" value="1"/>
</dbReference>
<feature type="transmembrane region" description="Helical" evidence="5">
    <location>
        <begin position="43"/>
        <end position="65"/>
    </location>
</feature>
<feature type="transmembrane region" description="Helical" evidence="5">
    <location>
        <begin position="166"/>
        <end position="188"/>
    </location>
</feature>
<evidence type="ECO:0000256" key="4">
    <source>
        <dbReference type="ARBA" id="ARBA00023136"/>
    </source>
</evidence>